<keyword evidence="2" id="KW-1185">Reference proteome</keyword>
<evidence type="ECO:0000313" key="1">
    <source>
        <dbReference type="EMBL" id="GAB20427.1"/>
    </source>
</evidence>
<dbReference type="EMBL" id="BAEH01000115">
    <property type="protein sequence ID" value="GAB20427.1"/>
    <property type="molecule type" value="Genomic_DNA"/>
</dbReference>
<sequence>MAETGARPPDRQRLRKLAQAAMNADMTVEQVQTILVDMGEVLGGMDSTMGALDTTLGTFDESLTRLSTTMDRVDGMAERLDAILGRMEGIVERAEKLVVIVEVALSPIGVLESAGRQLASRLGIASRH</sequence>
<protein>
    <recommendedName>
        <fullName evidence="3">ATPase</fullName>
    </recommendedName>
</protein>
<dbReference type="OrthoDB" id="4479510at2"/>
<dbReference type="RefSeq" id="WP_007319762.1">
    <property type="nucleotide sequence ID" value="NZ_BAEH01000115.1"/>
</dbReference>
<dbReference type="AlphaFoldDB" id="H0R5S6"/>
<evidence type="ECO:0000313" key="2">
    <source>
        <dbReference type="Proteomes" id="UP000035034"/>
    </source>
</evidence>
<dbReference type="eggNOG" id="ENOG5033YR1">
    <property type="taxonomic scope" value="Bacteria"/>
</dbReference>
<dbReference type="Proteomes" id="UP000035034">
    <property type="component" value="Unassembled WGS sequence"/>
</dbReference>
<organism evidence="1 2">
    <name type="scientific">Gordonia effusa NBRC 100432</name>
    <dbReference type="NCBI Taxonomy" id="1077974"/>
    <lineage>
        <taxon>Bacteria</taxon>
        <taxon>Bacillati</taxon>
        <taxon>Actinomycetota</taxon>
        <taxon>Actinomycetes</taxon>
        <taxon>Mycobacteriales</taxon>
        <taxon>Gordoniaceae</taxon>
        <taxon>Gordonia</taxon>
    </lineage>
</organism>
<proteinExistence type="predicted"/>
<name>H0R5S6_9ACTN</name>
<accession>H0R5S6</accession>
<reference evidence="1 2" key="1">
    <citation type="submission" date="2011-12" db="EMBL/GenBank/DDBJ databases">
        <title>Whole genome shotgun sequence of Gordonia effusa NBRC 100432.</title>
        <authorList>
            <person name="Yoshida I."/>
            <person name="Takarada H."/>
            <person name="Hosoyama A."/>
            <person name="Tsuchikane K."/>
            <person name="Katsumata H."/>
            <person name="Yamazaki S."/>
            <person name="Fujita N."/>
        </authorList>
    </citation>
    <scope>NUCLEOTIDE SEQUENCE [LARGE SCALE GENOMIC DNA]</scope>
    <source>
        <strain evidence="1 2">NBRC 100432</strain>
    </source>
</reference>
<evidence type="ECO:0008006" key="3">
    <source>
        <dbReference type="Google" id="ProtNLM"/>
    </source>
</evidence>
<dbReference type="STRING" id="1077974.GOEFS_115_00670"/>
<gene>
    <name evidence="1" type="ORF">GOEFS_115_00670</name>
</gene>
<comment type="caution">
    <text evidence="1">The sequence shown here is derived from an EMBL/GenBank/DDBJ whole genome shotgun (WGS) entry which is preliminary data.</text>
</comment>